<feature type="chain" id="PRO_5045859468" evidence="1">
    <location>
        <begin position="26"/>
        <end position="165"/>
    </location>
</feature>
<evidence type="ECO:0000256" key="1">
    <source>
        <dbReference type="SAM" id="SignalP"/>
    </source>
</evidence>
<accession>A0ABY9TEZ9</accession>
<keyword evidence="3" id="KW-1185">Reference proteome</keyword>
<evidence type="ECO:0000313" key="2">
    <source>
        <dbReference type="EMBL" id="WNC67353.1"/>
    </source>
</evidence>
<feature type="signal peptide" evidence="1">
    <location>
        <begin position="1"/>
        <end position="25"/>
    </location>
</feature>
<dbReference type="RefSeq" id="WP_348386517.1">
    <property type="nucleotide sequence ID" value="NZ_CP134146.1"/>
</dbReference>
<keyword evidence="1" id="KW-0732">Signal</keyword>
<evidence type="ECO:0000313" key="3">
    <source>
        <dbReference type="Proteomes" id="UP001248581"/>
    </source>
</evidence>
<proteinExistence type="predicted"/>
<sequence length="165" mass="18281">MKSINSVVKSVIACTFLIASSSAFAKMHVQNFDLFNLPLPNGVCTTPDAWFTSGNLQIMIHIREDGNGGMHYTFREQLKGVAIIDSNGDTYRMTGNVHEFGPWETSVQENSGGNTIIHDSWNMRITPTKGSDGKAFWLKGRLQIVIDSEGNVNVIKNQIDEECVD</sequence>
<organism evidence="2 3">
    <name type="scientific">Thalassotalea nanhaiensis</name>
    <dbReference type="NCBI Taxonomy" id="3065648"/>
    <lineage>
        <taxon>Bacteria</taxon>
        <taxon>Pseudomonadati</taxon>
        <taxon>Pseudomonadota</taxon>
        <taxon>Gammaproteobacteria</taxon>
        <taxon>Alteromonadales</taxon>
        <taxon>Colwelliaceae</taxon>
        <taxon>Thalassotalea</taxon>
    </lineage>
</organism>
<gene>
    <name evidence="2" type="ORF">RI845_12585</name>
</gene>
<dbReference type="Proteomes" id="UP001248581">
    <property type="component" value="Chromosome"/>
</dbReference>
<protein>
    <submittedName>
        <fullName evidence="2">Uncharacterized protein</fullName>
    </submittedName>
</protein>
<dbReference type="EMBL" id="CP134146">
    <property type="protein sequence ID" value="WNC67353.1"/>
    <property type="molecule type" value="Genomic_DNA"/>
</dbReference>
<reference evidence="3" key="1">
    <citation type="submission" date="2023-09" db="EMBL/GenBank/DDBJ databases">
        <authorList>
            <person name="Li S."/>
            <person name="Li X."/>
            <person name="Zhang C."/>
            <person name="Zhao Z."/>
        </authorList>
    </citation>
    <scope>NUCLEOTIDE SEQUENCE [LARGE SCALE GENOMIC DNA]</scope>
    <source>
        <strain evidence="3">SQ345</strain>
    </source>
</reference>
<name>A0ABY9TEZ9_9GAMM</name>